<proteinExistence type="predicted"/>
<keyword evidence="2" id="KW-1185">Reference proteome</keyword>
<dbReference type="AlphaFoldDB" id="A0A0M8PE60"/>
<organism evidence="1 2">
    <name type="scientific">Penicillium nordicum</name>
    <dbReference type="NCBI Taxonomy" id="229535"/>
    <lineage>
        <taxon>Eukaryota</taxon>
        <taxon>Fungi</taxon>
        <taxon>Dikarya</taxon>
        <taxon>Ascomycota</taxon>
        <taxon>Pezizomycotina</taxon>
        <taxon>Eurotiomycetes</taxon>
        <taxon>Eurotiomycetidae</taxon>
        <taxon>Eurotiales</taxon>
        <taxon>Aspergillaceae</taxon>
        <taxon>Penicillium</taxon>
    </lineage>
</organism>
<evidence type="ECO:0000313" key="2">
    <source>
        <dbReference type="Proteomes" id="UP000037696"/>
    </source>
</evidence>
<protein>
    <submittedName>
        <fullName evidence="1">Uncharacterized protein</fullName>
    </submittedName>
</protein>
<feature type="non-terminal residue" evidence="1">
    <location>
        <position position="22"/>
    </location>
</feature>
<sequence length="22" mass="2841">MFDVTIYIYHMLWHMLCHMSRI</sequence>
<dbReference type="EMBL" id="LHQQ01000024">
    <property type="protein sequence ID" value="KOS46794.1"/>
    <property type="molecule type" value="Genomic_DNA"/>
</dbReference>
<name>A0A0M8PE60_9EURO</name>
<reference evidence="1 2" key="1">
    <citation type="submission" date="2015-08" db="EMBL/GenBank/DDBJ databases">
        <title>Genome sequencing of Penicillium nordicum.</title>
        <authorList>
            <person name="Nguyen H.D."/>
            <person name="Seifert K.A."/>
        </authorList>
    </citation>
    <scope>NUCLEOTIDE SEQUENCE [LARGE SCALE GENOMIC DNA]</scope>
    <source>
        <strain evidence="1 2">DAOMC 185683</strain>
    </source>
</reference>
<accession>A0A0M8PE60</accession>
<evidence type="ECO:0000313" key="1">
    <source>
        <dbReference type="EMBL" id="KOS46794.1"/>
    </source>
</evidence>
<gene>
    <name evidence="1" type="ORF">ACN38_g2286</name>
</gene>
<dbReference type="Proteomes" id="UP000037696">
    <property type="component" value="Unassembled WGS sequence"/>
</dbReference>
<comment type="caution">
    <text evidence="1">The sequence shown here is derived from an EMBL/GenBank/DDBJ whole genome shotgun (WGS) entry which is preliminary data.</text>
</comment>